<dbReference type="SUPFAM" id="SSF51445">
    <property type="entry name" value="(Trans)glycosidases"/>
    <property type="match status" value="1"/>
</dbReference>
<dbReference type="CDD" id="cd11332">
    <property type="entry name" value="AmyAc_OligoGlu_TS"/>
    <property type="match status" value="1"/>
</dbReference>
<gene>
    <name evidence="4" type="ordered locus">Snas_3695</name>
</gene>
<feature type="domain" description="Glycosyl hydrolase family 13 catalytic" evidence="3">
    <location>
        <begin position="15"/>
        <end position="396"/>
    </location>
</feature>
<evidence type="ECO:0000259" key="3">
    <source>
        <dbReference type="SMART" id="SM00642"/>
    </source>
</evidence>
<evidence type="ECO:0000313" key="5">
    <source>
        <dbReference type="Proteomes" id="UP000000844"/>
    </source>
</evidence>
<organism evidence="4 5">
    <name type="scientific">Stackebrandtia nassauensis (strain DSM 44728 / CIP 108903 / NRRL B-16338 / NBRC 102104 / LLR-40K-21)</name>
    <dbReference type="NCBI Taxonomy" id="446470"/>
    <lineage>
        <taxon>Bacteria</taxon>
        <taxon>Bacillati</taxon>
        <taxon>Actinomycetota</taxon>
        <taxon>Actinomycetes</taxon>
        <taxon>Glycomycetales</taxon>
        <taxon>Glycomycetaceae</taxon>
        <taxon>Stackebrandtia</taxon>
    </lineage>
</organism>
<dbReference type="OrthoDB" id="9043248at2"/>
<dbReference type="InterPro" id="IPR017853">
    <property type="entry name" value="GH"/>
</dbReference>
<protein>
    <submittedName>
        <fullName evidence="4">Alpha amylase catalytic region</fullName>
    </submittedName>
</protein>
<dbReference type="Pfam" id="PF00128">
    <property type="entry name" value="Alpha-amylase"/>
    <property type="match status" value="1"/>
</dbReference>
<dbReference type="eggNOG" id="COG0366">
    <property type="taxonomic scope" value="Bacteria"/>
</dbReference>
<dbReference type="InterPro" id="IPR045857">
    <property type="entry name" value="O16G_dom_2"/>
</dbReference>
<proteinExistence type="inferred from homology"/>
<evidence type="ECO:0000256" key="2">
    <source>
        <dbReference type="SAM" id="MobiDB-lite"/>
    </source>
</evidence>
<dbReference type="InterPro" id="IPR006047">
    <property type="entry name" value="GH13_cat_dom"/>
</dbReference>
<dbReference type="STRING" id="446470.Snas_3695"/>
<dbReference type="KEGG" id="sna:Snas_3695"/>
<dbReference type="PANTHER" id="PTHR10357:SF179">
    <property type="entry name" value="NEUTRAL AND BASIC AMINO ACID TRANSPORT PROTEIN RBAT"/>
    <property type="match status" value="1"/>
</dbReference>
<dbReference type="Gene3D" id="3.90.400.10">
    <property type="entry name" value="Oligo-1,6-glucosidase, Domain 2"/>
    <property type="match status" value="1"/>
</dbReference>
<dbReference type="Gene3D" id="3.20.20.80">
    <property type="entry name" value="Glycosidases"/>
    <property type="match status" value="1"/>
</dbReference>
<reference evidence="4 5" key="1">
    <citation type="journal article" date="2009" name="Stand. Genomic Sci.">
        <title>Complete genome sequence of Stackebrandtia nassauensis type strain (LLR-40K-21).</title>
        <authorList>
            <person name="Munk C."/>
            <person name="Lapidus A."/>
            <person name="Copeland A."/>
            <person name="Jando M."/>
            <person name="Mayilraj S."/>
            <person name="Glavina Del Rio T."/>
            <person name="Nolan M."/>
            <person name="Chen F."/>
            <person name="Lucas S."/>
            <person name="Tice H."/>
            <person name="Cheng J.F."/>
            <person name="Han C."/>
            <person name="Detter J.C."/>
            <person name="Bruce D."/>
            <person name="Goodwin L."/>
            <person name="Chain P."/>
            <person name="Pitluck S."/>
            <person name="Goker M."/>
            <person name="Ovchinikova G."/>
            <person name="Pati A."/>
            <person name="Ivanova N."/>
            <person name="Mavromatis K."/>
            <person name="Chen A."/>
            <person name="Palaniappan K."/>
            <person name="Land M."/>
            <person name="Hauser L."/>
            <person name="Chang Y.J."/>
            <person name="Jeffries C.D."/>
            <person name="Bristow J."/>
            <person name="Eisen J.A."/>
            <person name="Markowitz V."/>
            <person name="Hugenholtz P."/>
            <person name="Kyrpides N.C."/>
            <person name="Klenk H.P."/>
        </authorList>
    </citation>
    <scope>NUCLEOTIDE SEQUENCE [LARGE SCALE GENOMIC DNA]</scope>
    <source>
        <strain evidence="5">DSM 44728 / CIP 108903 / NRRL B-16338 / NBRC 102104 / LLR-40K-21</strain>
    </source>
</reference>
<comment type="similarity">
    <text evidence="1">Belongs to the glycosyl hydrolase 13 family.</text>
</comment>
<dbReference type="Proteomes" id="UP000000844">
    <property type="component" value="Chromosome"/>
</dbReference>
<keyword evidence="5" id="KW-1185">Reference proteome</keyword>
<dbReference type="GO" id="GO:0009313">
    <property type="term" value="P:oligosaccharide catabolic process"/>
    <property type="evidence" value="ECO:0007669"/>
    <property type="project" value="TreeGrafter"/>
</dbReference>
<name>D3PXM2_STANL</name>
<dbReference type="AlphaFoldDB" id="D3PXM2"/>
<sequence>MTSDTDWAKRALIYQVYVRSFADSDGDGLGDLAGVRSRLDHIAALGADAIWLTPFYPSPMVDGGYDVADYRDVDPRLGTLADFDALLSAAHDCGIRVITDIVPNHTSHQHPWFRQALTARPGSSARARYIFRPGRGPDSVEPPNNWQSVFGGPAWTRLPDGDWYLHLFAPEQPDLNWDSTEVRAEFVDVLRFWLDRGVDGIRVDVAHGLVKPAGLPDATVAGVSGNRPYFDQDGVHEIYREWRKVLDSYAPTRIMVAEARLRDTVRTARYVRPDEMDQAFNFEFLWAPWSLERIRDAISRSLTAMNHVGRSPTWVIGNHDEIRVASRLAADVRSSAVGLRRARAMALLSLALPGSAYIYQGDELGLPQAPDLAPEFHEDPKRRRSAEPRASRDECRIPMPWHGDRPPFGFGPDDSTTPWLPQPEAWARLTVAAQQHDPDSTLTMYQQATRLRQTDSDLTGDDFAWKPAPSGVLAFTRGQRFTCAVNFGPTAVPLDQLNLPENPLLCSTPIDDDALPANAAIWSR</sequence>
<feature type="region of interest" description="Disordered" evidence="2">
    <location>
        <begin position="369"/>
        <end position="402"/>
    </location>
</feature>
<dbReference type="EMBL" id="CP001778">
    <property type="protein sequence ID" value="ADD43352.1"/>
    <property type="molecule type" value="Genomic_DNA"/>
</dbReference>
<feature type="compositionally biased region" description="Basic and acidic residues" evidence="2">
    <location>
        <begin position="374"/>
        <end position="396"/>
    </location>
</feature>
<dbReference type="PANTHER" id="PTHR10357">
    <property type="entry name" value="ALPHA-AMYLASE FAMILY MEMBER"/>
    <property type="match status" value="1"/>
</dbReference>
<dbReference type="SMART" id="SM00642">
    <property type="entry name" value="Aamy"/>
    <property type="match status" value="1"/>
</dbReference>
<dbReference type="CAZy" id="GH13">
    <property type="family name" value="Glycoside Hydrolase Family 13"/>
</dbReference>
<dbReference type="HOGENOM" id="CLU_006462_2_3_11"/>
<dbReference type="RefSeq" id="WP_013018923.1">
    <property type="nucleotide sequence ID" value="NC_013947.1"/>
</dbReference>
<evidence type="ECO:0000313" key="4">
    <source>
        <dbReference type="EMBL" id="ADD43352.1"/>
    </source>
</evidence>
<dbReference type="GO" id="GO:0004556">
    <property type="term" value="F:alpha-amylase activity"/>
    <property type="evidence" value="ECO:0007669"/>
    <property type="project" value="TreeGrafter"/>
</dbReference>
<accession>D3PXM2</accession>
<evidence type="ECO:0000256" key="1">
    <source>
        <dbReference type="ARBA" id="ARBA00008061"/>
    </source>
</evidence>